<evidence type="ECO:0000259" key="7">
    <source>
        <dbReference type="PROSITE" id="PS51032"/>
    </source>
</evidence>
<keyword evidence="3" id="KW-0238">DNA-binding</keyword>
<dbReference type="SMART" id="SM00380">
    <property type="entry name" value="AP2"/>
    <property type="match status" value="1"/>
</dbReference>
<comment type="subcellular location">
    <subcellularLocation>
        <location evidence="1">Nucleus</location>
    </subcellularLocation>
</comment>
<evidence type="ECO:0000256" key="3">
    <source>
        <dbReference type="ARBA" id="ARBA00023125"/>
    </source>
</evidence>
<accession>A0A921U250</accession>
<evidence type="ECO:0000256" key="5">
    <source>
        <dbReference type="ARBA" id="ARBA00023242"/>
    </source>
</evidence>
<comment type="caution">
    <text evidence="8">The sequence shown here is derived from an EMBL/GenBank/DDBJ whole genome shotgun (WGS) entry which is preliminary data.</text>
</comment>
<evidence type="ECO:0000256" key="6">
    <source>
        <dbReference type="SAM" id="MobiDB-lite"/>
    </source>
</evidence>
<dbReference type="InterPro" id="IPR016177">
    <property type="entry name" value="DNA-bd_dom_sf"/>
</dbReference>
<dbReference type="AlphaFoldDB" id="A0A921U250"/>
<dbReference type="EMBL" id="CM027689">
    <property type="protein sequence ID" value="KAG0515230.1"/>
    <property type="molecule type" value="Genomic_DNA"/>
</dbReference>
<dbReference type="GO" id="GO:0005634">
    <property type="term" value="C:nucleus"/>
    <property type="evidence" value="ECO:0007669"/>
    <property type="project" value="UniProtKB-SubCell"/>
</dbReference>
<reference evidence="8" key="2">
    <citation type="submission" date="2020-10" db="EMBL/GenBank/DDBJ databases">
        <authorList>
            <person name="Cooper E.A."/>
            <person name="Brenton Z.W."/>
            <person name="Flinn B.S."/>
            <person name="Jenkins J."/>
            <person name="Shu S."/>
            <person name="Flowers D."/>
            <person name="Luo F."/>
            <person name="Wang Y."/>
            <person name="Xia P."/>
            <person name="Barry K."/>
            <person name="Daum C."/>
            <person name="Lipzen A."/>
            <person name="Yoshinaga Y."/>
            <person name="Schmutz J."/>
            <person name="Saski C."/>
            <person name="Vermerris W."/>
            <person name="Kresovich S."/>
        </authorList>
    </citation>
    <scope>NUCLEOTIDE SEQUENCE</scope>
</reference>
<feature type="compositionally biased region" description="Low complexity" evidence="6">
    <location>
        <begin position="191"/>
        <end position="203"/>
    </location>
</feature>
<reference evidence="8" key="1">
    <citation type="journal article" date="2019" name="BMC Genomics">
        <title>A new reference genome for Sorghum bicolor reveals high levels of sequence similarity between sweet and grain genotypes: implications for the genetics of sugar metabolism.</title>
        <authorList>
            <person name="Cooper E.A."/>
            <person name="Brenton Z.W."/>
            <person name="Flinn B.S."/>
            <person name="Jenkins J."/>
            <person name="Shu S."/>
            <person name="Flowers D."/>
            <person name="Luo F."/>
            <person name="Wang Y."/>
            <person name="Xia P."/>
            <person name="Barry K."/>
            <person name="Daum C."/>
            <person name="Lipzen A."/>
            <person name="Yoshinaga Y."/>
            <person name="Schmutz J."/>
            <person name="Saski C."/>
            <person name="Vermerris W."/>
            <person name="Kresovich S."/>
        </authorList>
    </citation>
    <scope>NUCLEOTIDE SEQUENCE</scope>
</reference>
<evidence type="ECO:0000313" key="8">
    <source>
        <dbReference type="EMBL" id="KAG0515230.1"/>
    </source>
</evidence>
<evidence type="ECO:0000256" key="1">
    <source>
        <dbReference type="ARBA" id="ARBA00004123"/>
    </source>
</evidence>
<dbReference type="PANTHER" id="PTHR31677">
    <property type="entry name" value="AP2 DOMAIN CLASS TRANSCRIPTION FACTOR"/>
    <property type="match status" value="1"/>
</dbReference>
<name>A0A921U250_SORBI</name>
<dbReference type="PROSITE" id="PS51032">
    <property type="entry name" value="AP2_ERF"/>
    <property type="match status" value="1"/>
</dbReference>
<dbReference type="GO" id="GO:0003677">
    <property type="term" value="F:DNA binding"/>
    <property type="evidence" value="ECO:0007669"/>
    <property type="project" value="UniProtKB-KW"/>
</dbReference>
<feature type="region of interest" description="Disordered" evidence="6">
    <location>
        <begin position="173"/>
        <end position="204"/>
    </location>
</feature>
<dbReference type="InterPro" id="IPR036955">
    <property type="entry name" value="AP2/ERF_dom_sf"/>
</dbReference>
<keyword evidence="2" id="KW-0805">Transcription regulation</keyword>
<keyword evidence="4" id="KW-0804">Transcription</keyword>
<dbReference type="Proteomes" id="UP000807115">
    <property type="component" value="Chromosome 10"/>
</dbReference>
<keyword evidence="5" id="KW-0539">Nucleus</keyword>
<sequence>MQGGVIELAWQAAAAASWAERGTRGVASRRLPVRPRYRGVMRRGDMYVAEIMDAAGLRPVWLGSYATPEEAAYAYDAAARIVHGDKAKPNFPEPPVTAQVAGGGGGGVPAAHAGVLPPLAGHARVRAPLNGQQPAPPQAFYVQQAAAASTQHRKLPVSQASVSDQAVVGDNFTDDGASSSAPARVLQCHGSPAPSRSAWSRRPGCGAVRRQKPRVRCRRGAVMIDCDYLMRFL</sequence>
<dbReference type="OrthoDB" id="10650209at2759"/>
<evidence type="ECO:0000256" key="4">
    <source>
        <dbReference type="ARBA" id="ARBA00023163"/>
    </source>
</evidence>
<gene>
    <name evidence="8" type="ORF">BDA96_10G260900</name>
</gene>
<feature type="domain" description="AP2/ERF" evidence="7">
    <location>
        <begin position="22"/>
        <end position="92"/>
    </location>
</feature>
<dbReference type="Gene3D" id="3.30.730.10">
    <property type="entry name" value="AP2/ERF domain"/>
    <property type="match status" value="1"/>
</dbReference>
<evidence type="ECO:0000256" key="2">
    <source>
        <dbReference type="ARBA" id="ARBA00023015"/>
    </source>
</evidence>
<protein>
    <recommendedName>
        <fullName evidence="7">AP2/ERF domain-containing protein</fullName>
    </recommendedName>
</protein>
<dbReference type="KEGG" id="sbi:8067685"/>
<proteinExistence type="predicted"/>
<dbReference type="InterPro" id="IPR001471">
    <property type="entry name" value="AP2/ERF_dom"/>
</dbReference>
<dbReference type="GO" id="GO:0003700">
    <property type="term" value="F:DNA-binding transcription factor activity"/>
    <property type="evidence" value="ECO:0007669"/>
    <property type="project" value="InterPro"/>
</dbReference>
<dbReference type="SUPFAM" id="SSF54171">
    <property type="entry name" value="DNA-binding domain"/>
    <property type="match status" value="1"/>
</dbReference>
<evidence type="ECO:0000313" key="9">
    <source>
        <dbReference type="Proteomes" id="UP000807115"/>
    </source>
</evidence>
<dbReference type="PANTHER" id="PTHR31677:SF155">
    <property type="entry name" value="AP2_EREBP TRANSCRIPTION FACTOR SUPERFAMILY PROTEIN-RELATED"/>
    <property type="match status" value="1"/>
</dbReference>
<organism evidence="8 9">
    <name type="scientific">Sorghum bicolor</name>
    <name type="common">Sorghum</name>
    <name type="synonym">Sorghum vulgare</name>
    <dbReference type="NCBI Taxonomy" id="4558"/>
    <lineage>
        <taxon>Eukaryota</taxon>
        <taxon>Viridiplantae</taxon>
        <taxon>Streptophyta</taxon>
        <taxon>Embryophyta</taxon>
        <taxon>Tracheophyta</taxon>
        <taxon>Spermatophyta</taxon>
        <taxon>Magnoliopsida</taxon>
        <taxon>Liliopsida</taxon>
        <taxon>Poales</taxon>
        <taxon>Poaceae</taxon>
        <taxon>PACMAD clade</taxon>
        <taxon>Panicoideae</taxon>
        <taxon>Andropogonodae</taxon>
        <taxon>Andropogoneae</taxon>
        <taxon>Sorghinae</taxon>
        <taxon>Sorghum</taxon>
    </lineage>
</organism>